<gene>
    <name evidence="2" type="ORF">DR101_00305</name>
</gene>
<name>A0ABD6IIB5_MESHY</name>
<dbReference type="Proteomes" id="UP001193384">
    <property type="component" value="Unassembled WGS sequence"/>
</dbReference>
<keyword evidence="1" id="KW-0732">Signal</keyword>
<organism evidence="2 3">
    <name type="scientific">Mesomycoplasma hyorhinis</name>
    <name type="common">Mycoplasma hyorhinis</name>
    <dbReference type="NCBI Taxonomy" id="2100"/>
    <lineage>
        <taxon>Bacteria</taxon>
        <taxon>Bacillati</taxon>
        <taxon>Mycoplasmatota</taxon>
        <taxon>Mycoplasmoidales</taxon>
        <taxon>Metamycoplasmataceae</taxon>
        <taxon>Mesomycoplasma</taxon>
    </lineage>
</organism>
<dbReference type="AlphaFoldDB" id="A0ABD6IIB5"/>
<sequence>MNKQKLFKSFALILTPAVTLSSFISCFSTDSTNVTNNFLDSTQKGNSIYIPQYQLGTFLEQKLDQFVNVSYIQNNVLDQSEVLISNFKKNLLPHKYLQINVDQFKLINAVNKLNDTLAQNKKININNFSYEIEYSQVKENDRDTSVLDVPVNIRYFDPSENNKWKREQDFVVIKQVPGFKIDEEKQKLINKVLKLDMQSNKENAQKFDFNDKSKYSTLSFVKLLRSKEKISYKESLVPEEQTKDKTLEKTKFLDKNIQDIFLVDQNGKKDLIFNLPTIDEGVNYYLKDVKVADDDFSKIEITLRGVAVGEKNNFASLDLHFTIASDNNNKFKNLTDEEFLELSKEKLNVRLKNHLSFINYPWDKANVNDFEITSKNSKYNASIVQVLEKSQETRSAKLAIKFTNNKQNPSQEPIYFAKTVGLPKHLELFNREDSATAEKLNKPERVHLTIPELPRENLLQITNSVNELANSFATPGGYQEFRTFYTNTNFTAALHIGEDVLVDAGMILKTFAKSKIISAYALETNVPGSGIGAQVAMEVQVKDLDIDQSIKDNQLRNVDSLIFFFIHLDPSFLSQLGTVTTETISNRKYQIVKNITPQTPKYLAKGQPFAKIGTTEVNGGWTPHTHIEVYPVYYEVKDGKKQEVDTFLNWDYIPVKFSSLRVSSQRFKDYDKNPSSVKVVGVKTSTTRRVATEFNKDGTAKSKPSSTILDRDYINNIREEFNKLQALNPNWIFQFRTNNQSTVRLESLYSEANK</sequence>
<dbReference type="NCBIfam" id="NF045981">
    <property type="entry name" value="MSC0775_fam_LP"/>
    <property type="match status" value="1"/>
</dbReference>
<evidence type="ECO:0000256" key="1">
    <source>
        <dbReference type="SAM" id="SignalP"/>
    </source>
</evidence>
<evidence type="ECO:0000313" key="3">
    <source>
        <dbReference type="Proteomes" id="UP001193384"/>
    </source>
</evidence>
<feature type="signal peptide" evidence="1">
    <location>
        <begin position="1"/>
        <end position="27"/>
    </location>
</feature>
<dbReference type="RefSeq" id="WP_160614954.1">
    <property type="nucleotide sequence ID" value="NZ_QQQW01000001.1"/>
</dbReference>
<accession>A0ABD6IIB5</accession>
<dbReference type="PROSITE" id="PS51257">
    <property type="entry name" value="PROKAR_LIPOPROTEIN"/>
    <property type="match status" value="1"/>
</dbReference>
<evidence type="ECO:0008006" key="4">
    <source>
        <dbReference type="Google" id="ProtNLM"/>
    </source>
</evidence>
<protein>
    <recommendedName>
        <fullName evidence="4">Lipoprotein</fullName>
    </recommendedName>
</protein>
<dbReference type="EMBL" id="QQQW01000001">
    <property type="protein sequence ID" value="MXR43407.1"/>
    <property type="molecule type" value="Genomic_DNA"/>
</dbReference>
<evidence type="ECO:0000313" key="2">
    <source>
        <dbReference type="EMBL" id="MXR43407.1"/>
    </source>
</evidence>
<comment type="caution">
    <text evidence="2">The sequence shown here is derived from an EMBL/GenBank/DDBJ whole genome shotgun (WGS) entry which is preliminary data.</text>
</comment>
<proteinExistence type="predicted"/>
<reference evidence="2 3" key="1">
    <citation type="submission" date="2018-07" db="EMBL/GenBank/DDBJ databases">
        <title>Genetic characterization of Mycoplasma hyopneumoniae, M. hyorhinis and M. flocculare isolates through whole genome sequencing analysis: comparative analysis of sequence types and putative genes involved in virulence.</title>
        <authorList>
            <person name="Fourour S."/>
            <person name="Lucas P."/>
            <person name="Touzain F."/>
            <person name="Tocqueville V."/>
            <person name="Kempf I."/>
            <person name="Marois-Crehan C."/>
        </authorList>
    </citation>
    <scope>NUCLEOTIDE SEQUENCE [LARGE SCALE GENOMIC DNA]</scope>
    <source>
        <strain evidence="2 3">MHR389</strain>
    </source>
</reference>
<feature type="chain" id="PRO_5044743255" description="Lipoprotein" evidence="1">
    <location>
        <begin position="28"/>
        <end position="754"/>
    </location>
</feature>